<evidence type="ECO:0000256" key="9">
    <source>
        <dbReference type="HAMAP-Rule" id="MF_01682"/>
    </source>
</evidence>
<evidence type="ECO:0000313" key="11">
    <source>
        <dbReference type="Proteomes" id="UP000053669"/>
    </source>
</evidence>
<dbReference type="InterPro" id="IPR014710">
    <property type="entry name" value="RmlC-like_jellyroll"/>
</dbReference>
<comment type="cofactor">
    <cofactor evidence="9">
        <name>Ni(2+)</name>
        <dbReference type="ChEBI" id="CHEBI:49786"/>
    </cofactor>
    <text evidence="9">Binds 1 nickel ion per monomer.</text>
</comment>
<keyword evidence="3 9" id="KW-0028">Amino-acid biosynthesis</keyword>
<feature type="binding site" evidence="9">
    <location>
        <position position="102"/>
    </location>
    <ligand>
        <name>Fe(2+)</name>
        <dbReference type="ChEBI" id="CHEBI:29033"/>
    </ligand>
</feature>
<feature type="site" description="May play a role in transmitting local conformational changes" evidence="9">
    <location>
        <position position="107"/>
    </location>
</feature>
<dbReference type="InterPro" id="IPR011051">
    <property type="entry name" value="RmlC_Cupin_sf"/>
</dbReference>
<keyword evidence="5 9" id="KW-0223">Dioxygenase</keyword>
<comment type="similarity">
    <text evidence="9">Belongs to the acireductone dioxygenase (ARD) family.</text>
</comment>
<keyword evidence="6 9" id="KW-0560">Oxidoreductase</keyword>
<feature type="binding site" evidence="9">
    <location>
        <position position="104"/>
    </location>
    <ligand>
        <name>Ni(2+)</name>
        <dbReference type="ChEBI" id="CHEBI:49786"/>
    </ligand>
</feature>
<dbReference type="GO" id="GO:0010309">
    <property type="term" value="F:acireductone dioxygenase [iron(II)-requiring] activity"/>
    <property type="evidence" value="ECO:0007669"/>
    <property type="project" value="UniProtKB-UniRule"/>
</dbReference>
<dbReference type="RefSeq" id="WP_059207826.1">
    <property type="nucleotide sequence ID" value="NZ_KQ948663.1"/>
</dbReference>
<feature type="site" description="May play a role in metal incorporation in vivo" evidence="9">
    <location>
        <position position="101"/>
    </location>
</feature>
<evidence type="ECO:0000256" key="2">
    <source>
        <dbReference type="ARBA" id="ARBA00022596"/>
    </source>
</evidence>
<proteinExistence type="inferred from homology"/>
<dbReference type="HAMAP" id="MF_01682">
    <property type="entry name" value="Salvage_MtnD"/>
    <property type="match status" value="1"/>
</dbReference>
<feature type="binding site" evidence="9">
    <location>
        <position position="102"/>
    </location>
    <ligand>
        <name>Ni(2+)</name>
        <dbReference type="ChEBI" id="CHEBI:49786"/>
    </ligand>
</feature>
<dbReference type="AlphaFoldDB" id="A0A101S4L5"/>
<evidence type="ECO:0000256" key="1">
    <source>
        <dbReference type="ARBA" id="ARBA00000428"/>
    </source>
</evidence>
<comment type="function">
    <text evidence="9">Catalyzes 2 different reactions between oxygene and the acireductone 1,2-dihydroxy-3-keto-5-methylthiopentene (DHK-MTPene) depending upon the metal bound in the active site. Fe-containing acireductone dioxygenase (Fe-ARD) produces formate and 2-keto-4-methylthiobutyrate (KMTB), the alpha-ketoacid precursor of methionine in the methionine recycle pathway. Ni-containing acireductone dioxygenase (Ni-ARD) produces methylthiopropionate, carbon monoxide and formate, and does not lie on the methionine recycle pathway.</text>
</comment>
<dbReference type="Proteomes" id="UP000053669">
    <property type="component" value="Unassembled WGS sequence"/>
</dbReference>
<comment type="cofactor">
    <cofactor evidence="9">
        <name>Fe(2+)</name>
        <dbReference type="ChEBI" id="CHEBI:29033"/>
    </cofactor>
    <text evidence="9">Binds 1 Fe(2+) cation per monomer.</text>
</comment>
<feature type="binding site" evidence="9">
    <location>
        <position position="109"/>
    </location>
    <ligand>
        <name>Ni(2+)</name>
        <dbReference type="ChEBI" id="CHEBI:49786"/>
    </ligand>
</feature>
<dbReference type="GO" id="GO:0019509">
    <property type="term" value="P:L-methionine salvage from methylthioadenosine"/>
    <property type="evidence" value="ECO:0007669"/>
    <property type="project" value="UniProtKB-UniRule"/>
</dbReference>
<dbReference type="PANTHER" id="PTHR23418">
    <property type="entry name" value="ACIREDUCTONE DIOXYGENASE"/>
    <property type="match status" value="1"/>
</dbReference>
<feature type="binding site" evidence="9">
    <location>
        <position position="147"/>
    </location>
    <ligand>
        <name>Ni(2+)</name>
        <dbReference type="ChEBI" id="CHEBI:49786"/>
    </ligand>
</feature>
<keyword evidence="8 9" id="KW-0486">Methionine biosynthesis</keyword>
<name>A0A101S4L5_9ACTN</name>
<dbReference type="Gene3D" id="2.60.120.10">
    <property type="entry name" value="Jelly Rolls"/>
    <property type="match status" value="1"/>
</dbReference>
<keyword evidence="2 9" id="KW-0533">Nickel</keyword>
<dbReference type="EC" id="1.13.11.53" evidence="9"/>
<dbReference type="EMBL" id="LMWU01000023">
    <property type="protein sequence ID" value="KUN67090.1"/>
    <property type="molecule type" value="Genomic_DNA"/>
</dbReference>
<evidence type="ECO:0000256" key="5">
    <source>
        <dbReference type="ARBA" id="ARBA00022964"/>
    </source>
</evidence>
<evidence type="ECO:0000256" key="3">
    <source>
        <dbReference type="ARBA" id="ARBA00022605"/>
    </source>
</evidence>
<dbReference type="EC" id="1.13.11.54" evidence="9"/>
<dbReference type="SUPFAM" id="SSF51182">
    <property type="entry name" value="RmlC-like cupins"/>
    <property type="match status" value="1"/>
</dbReference>
<keyword evidence="7 9" id="KW-0408">Iron</keyword>
<dbReference type="GO" id="GO:0019284">
    <property type="term" value="P:L-methionine salvage from S-adenosylmethionine"/>
    <property type="evidence" value="ECO:0007669"/>
    <property type="project" value="InterPro"/>
</dbReference>
<evidence type="ECO:0000256" key="8">
    <source>
        <dbReference type="ARBA" id="ARBA00023167"/>
    </source>
</evidence>
<feature type="binding site" evidence="9">
    <location>
        <position position="104"/>
    </location>
    <ligand>
        <name>Fe(2+)</name>
        <dbReference type="ChEBI" id="CHEBI:29033"/>
    </ligand>
</feature>
<feature type="site" description="Important to generate the dianion" evidence="9">
    <location>
        <position position="111"/>
    </location>
</feature>
<dbReference type="InterPro" id="IPR023956">
    <property type="entry name" value="ARD_bac"/>
</dbReference>
<dbReference type="UniPathway" id="UPA00904">
    <property type="reaction ID" value="UER00878"/>
</dbReference>
<sequence length="199" mass="22034">MTLLTTWSESGPETLVRRTSDPAEIAEALKPIGVRYEQWPVREDVPFDAGSETVFAAYGPEIDKLNAEEGFTTVDVLGLHPSEDPEFPAKAKAAREKFLQEHTHDDDDEVRFFVSGSGIFYLHVGGEVHAVFCERGDLLGVPRGTTHWFDMGTNPSFTAIRFFHEEDGWIGNFTGSTIASRFPDYDTIAAGYEADRAAA</sequence>
<gene>
    <name evidence="9" type="primary">mtnD</name>
    <name evidence="10" type="ORF">AQJ46_25430</name>
</gene>
<dbReference type="STRING" id="58343.AQJ46_25430"/>
<dbReference type="CDD" id="cd02232">
    <property type="entry name" value="cupin_ARD"/>
    <property type="match status" value="1"/>
</dbReference>
<dbReference type="GO" id="GO:0016151">
    <property type="term" value="F:nickel cation binding"/>
    <property type="evidence" value="ECO:0007669"/>
    <property type="project" value="UniProtKB-UniRule"/>
</dbReference>
<reference evidence="10 11" key="1">
    <citation type="submission" date="2015-10" db="EMBL/GenBank/DDBJ databases">
        <title>Draft genome sequence of Streptomyces canus DSM 40017, type strain for the species Streptomyces canus.</title>
        <authorList>
            <person name="Ruckert C."/>
            <person name="Winkler A."/>
            <person name="Kalinowski J."/>
            <person name="Kampfer P."/>
            <person name="Glaeser S."/>
        </authorList>
    </citation>
    <scope>NUCLEOTIDE SEQUENCE [LARGE SCALE GENOMIC DNA]</scope>
    <source>
        <strain evidence="10 11">DSM 40017</strain>
    </source>
</reference>
<dbReference type="Pfam" id="PF03079">
    <property type="entry name" value="ARD"/>
    <property type="match status" value="1"/>
</dbReference>
<feature type="binding site" evidence="9">
    <location>
        <position position="109"/>
    </location>
    <ligand>
        <name>Fe(2+)</name>
        <dbReference type="ChEBI" id="CHEBI:29033"/>
    </ligand>
</feature>
<evidence type="ECO:0000313" key="10">
    <source>
        <dbReference type="EMBL" id="KUN67090.1"/>
    </source>
</evidence>
<comment type="pathway">
    <text evidence="9">Amino-acid biosynthesis; L-methionine biosynthesis via salvage pathway; L-methionine from S-methyl-5-thio-alpha-D-ribose 1-phosphate: step 5/6.</text>
</comment>
<comment type="subunit">
    <text evidence="9">Monomer.</text>
</comment>
<feature type="binding site" evidence="9">
    <location>
        <position position="147"/>
    </location>
    <ligand>
        <name>Fe(2+)</name>
        <dbReference type="ChEBI" id="CHEBI:29033"/>
    </ligand>
</feature>
<organism evidence="10 11">
    <name type="scientific">Streptomyces canus</name>
    <dbReference type="NCBI Taxonomy" id="58343"/>
    <lineage>
        <taxon>Bacteria</taxon>
        <taxon>Bacillati</taxon>
        <taxon>Actinomycetota</taxon>
        <taxon>Actinomycetes</taxon>
        <taxon>Kitasatosporales</taxon>
        <taxon>Streptomycetaceae</taxon>
        <taxon>Streptomyces</taxon>
        <taxon>Streptomyces aurantiacus group</taxon>
    </lineage>
</organism>
<comment type="catalytic activity">
    <reaction evidence="1 9">
        <text>1,2-dihydroxy-5-(methylsulfanyl)pent-1-en-3-one + O2 = 4-methylsulfanyl-2-oxobutanoate + formate + 2 H(+)</text>
        <dbReference type="Rhea" id="RHEA:24504"/>
        <dbReference type="ChEBI" id="CHEBI:15378"/>
        <dbReference type="ChEBI" id="CHEBI:15379"/>
        <dbReference type="ChEBI" id="CHEBI:15740"/>
        <dbReference type="ChEBI" id="CHEBI:16723"/>
        <dbReference type="ChEBI" id="CHEBI:49252"/>
        <dbReference type="EC" id="1.13.11.54"/>
    </reaction>
</comment>
<dbReference type="PANTHER" id="PTHR23418:SF0">
    <property type="entry name" value="ACIREDUCTONE DIOXYGENASE"/>
    <property type="match status" value="1"/>
</dbReference>
<comment type="caution">
    <text evidence="10">The sequence shown here is derived from an EMBL/GenBank/DDBJ whole genome shotgun (WGS) entry which is preliminary data.</text>
</comment>
<dbReference type="GO" id="GO:0010308">
    <property type="term" value="F:acireductone dioxygenase (Ni2+-requiring) activity"/>
    <property type="evidence" value="ECO:0007669"/>
    <property type="project" value="UniProtKB-UniRule"/>
</dbReference>
<evidence type="ECO:0000256" key="7">
    <source>
        <dbReference type="ARBA" id="ARBA00023004"/>
    </source>
</evidence>
<evidence type="ECO:0000256" key="6">
    <source>
        <dbReference type="ARBA" id="ARBA00023002"/>
    </source>
</evidence>
<accession>A0A101S4L5</accession>
<dbReference type="GO" id="GO:0005506">
    <property type="term" value="F:iron ion binding"/>
    <property type="evidence" value="ECO:0007669"/>
    <property type="project" value="UniProtKB-UniRule"/>
</dbReference>
<protein>
    <recommendedName>
        <fullName evidence="9">Acireductone dioxygenase</fullName>
    </recommendedName>
    <alternativeName>
        <fullName evidence="9">1,2-dihydroxy-3-keto-5-methylthiopentene dioxygenase</fullName>
        <shortName evidence="9">DHK-MTPene dioxygenase</shortName>
    </alternativeName>
    <alternativeName>
        <fullName evidence="9">Acireductone dioxygenase (Fe(2+)-requiring)</fullName>
        <shortName evidence="9">ARD'</shortName>
        <shortName evidence="9">Fe-ARD</shortName>
        <ecNumber evidence="9">1.13.11.54</ecNumber>
    </alternativeName>
    <alternativeName>
        <fullName evidence="9">Acireductone dioxygenase (Ni(2+)-requiring)</fullName>
        <shortName evidence="9">ARD</shortName>
        <shortName evidence="9">Ni-ARD</shortName>
        <ecNumber evidence="9">1.13.11.53</ecNumber>
    </alternativeName>
</protein>
<comment type="catalytic activity">
    <reaction evidence="9">
        <text>1,2-dihydroxy-5-(methylsulfanyl)pent-1-en-3-one + O2 = 3-(methylsulfanyl)propanoate + CO + formate + 2 H(+)</text>
        <dbReference type="Rhea" id="RHEA:14161"/>
        <dbReference type="ChEBI" id="CHEBI:15378"/>
        <dbReference type="ChEBI" id="CHEBI:15379"/>
        <dbReference type="ChEBI" id="CHEBI:15740"/>
        <dbReference type="ChEBI" id="CHEBI:17245"/>
        <dbReference type="ChEBI" id="CHEBI:49016"/>
        <dbReference type="ChEBI" id="CHEBI:49252"/>
        <dbReference type="EC" id="1.13.11.53"/>
    </reaction>
</comment>
<evidence type="ECO:0000256" key="4">
    <source>
        <dbReference type="ARBA" id="ARBA00022723"/>
    </source>
</evidence>
<keyword evidence="4 9" id="KW-0479">Metal-binding</keyword>
<dbReference type="InterPro" id="IPR004313">
    <property type="entry name" value="ARD"/>
</dbReference>